<feature type="domain" description="PDZ" evidence="5">
    <location>
        <begin position="162"/>
        <end position="232"/>
    </location>
</feature>
<reference evidence="6 7" key="1">
    <citation type="submission" date="2020-08" db="EMBL/GenBank/DDBJ databases">
        <authorList>
            <person name="Hejnol A."/>
        </authorList>
    </citation>
    <scope>NUCLEOTIDE SEQUENCE [LARGE SCALE GENOMIC DNA]</scope>
</reference>
<dbReference type="InterPro" id="IPR001478">
    <property type="entry name" value="PDZ"/>
</dbReference>
<comment type="subcellular location">
    <subcellularLocation>
        <location evidence="1">Cell projection</location>
    </subcellularLocation>
</comment>
<protein>
    <submittedName>
        <fullName evidence="6">DgyrCDS13711</fullName>
    </submittedName>
</protein>
<feature type="domain" description="PDZ" evidence="5">
    <location>
        <begin position="813"/>
        <end position="885"/>
    </location>
</feature>
<gene>
    <name evidence="6" type="ORF">DGYR_LOCUS12870</name>
</gene>
<name>A0A7I8WBI8_9ANNE</name>
<keyword evidence="3" id="KW-0966">Cell projection</keyword>
<evidence type="ECO:0000313" key="7">
    <source>
        <dbReference type="Proteomes" id="UP000549394"/>
    </source>
</evidence>
<evidence type="ECO:0000259" key="5">
    <source>
        <dbReference type="PROSITE" id="PS50106"/>
    </source>
</evidence>
<comment type="caution">
    <text evidence="6">The sequence shown here is derived from an EMBL/GenBank/DDBJ whole genome shotgun (WGS) entry which is preliminary data.</text>
</comment>
<evidence type="ECO:0000313" key="6">
    <source>
        <dbReference type="EMBL" id="CAD5125502.1"/>
    </source>
</evidence>
<dbReference type="AlphaFoldDB" id="A0A7I8WBI8"/>
<dbReference type="GO" id="GO:0042995">
    <property type="term" value="C:cell projection"/>
    <property type="evidence" value="ECO:0007669"/>
    <property type="project" value="UniProtKB-SubCell"/>
</dbReference>
<proteinExistence type="predicted"/>
<dbReference type="PANTHER" id="PTHR23116:SF29">
    <property type="entry name" value="PDZ DOMAIN-CONTAINING PROTEIN 7"/>
    <property type="match status" value="1"/>
</dbReference>
<dbReference type="SUPFAM" id="SSF50156">
    <property type="entry name" value="PDZ domain-like"/>
    <property type="match status" value="3"/>
</dbReference>
<dbReference type="OrthoDB" id="10029564at2759"/>
<evidence type="ECO:0000256" key="4">
    <source>
        <dbReference type="SAM" id="MobiDB-lite"/>
    </source>
</evidence>
<feature type="domain" description="PDZ" evidence="5">
    <location>
        <begin position="287"/>
        <end position="366"/>
    </location>
</feature>
<feature type="region of interest" description="Disordered" evidence="4">
    <location>
        <begin position="436"/>
        <end position="465"/>
    </location>
</feature>
<dbReference type="InterPro" id="IPR036034">
    <property type="entry name" value="PDZ_sf"/>
</dbReference>
<dbReference type="PANTHER" id="PTHR23116">
    <property type="entry name" value="PDZ DOMAIN CONTAINING WHIRLIN AND HARMONIN-RELATED"/>
    <property type="match status" value="1"/>
</dbReference>
<accession>A0A7I8WBI8</accession>
<keyword evidence="7" id="KW-1185">Reference proteome</keyword>
<dbReference type="PROSITE" id="PS50106">
    <property type="entry name" value="PDZ"/>
    <property type="match status" value="3"/>
</dbReference>
<evidence type="ECO:0000256" key="2">
    <source>
        <dbReference type="ARBA" id="ARBA00022737"/>
    </source>
</evidence>
<keyword evidence="2" id="KW-0677">Repeat</keyword>
<organism evidence="6 7">
    <name type="scientific">Dimorphilus gyrociliatus</name>
    <dbReference type="NCBI Taxonomy" id="2664684"/>
    <lineage>
        <taxon>Eukaryota</taxon>
        <taxon>Metazoa</taxon>
        <taxon>Spiralia</taxon>
        <taxon>Lophotrochozoa</taxon>
        <taxon>Annelida</taxon>
        <taxon>Polychaeta</taxon>
        <taxon>Polychaeta incertae sedis</taxon>
        <taxon>Dinophilidae</taxon>
        <taxon>Dimorphilus</taxon>
    </lineage>
</organism>
<dbReference type="Pfam" id="PF00595">
    <property type="entry name" value="PDZ"/>
    <property type="match status" value="3"/>
</dbReference>
<dbReference type="InterPro" id="IPR051844">
    <property type="entry name" value="USH2_Complex_Protein"/>
</dbReference>
<dbReference type="Gene3D" id="1.20.1160.20">
    <property type="match status" value="1"/>
</dbReference>
<evidence type="ECO:0000256" key="1">
    <source>
        <dbReference type="ARBA" id="ARBA00004316"/>
    </source>
</evidence>
<evidence type="ECO:0000256" key="3">
    <source>
        <dbReference type="ARBA" id="ARBA00023273"/>
    </source>
</evidence>
<dbReference type="GO" id="GO:0005886">
    <property type="term" value="C:plasma membrane"/>
    <property type="evidence" value="ECO:0007669"/>
    <property type="project" value="TreeGrafter"/>
</dbReference>
<dbReference type="Proteomes" id="UP000549394">
    <property type="component" value="Unassembled WGS sequence"/>
</dbReference>
<dbReference type="EMBL" id="CAJFCJ010000027">
    <property type="protein sequence ID" value="CAD5125502.1"/>
    <property type="molecule type" value="Genomic_DNA"/>
</dbReference>
<dbReference type="SMART" id="SM00228">
    <property type="entry name" value="PDZ"/>
    <property type="match status" value="3"/>
</dbReference>
<dbReference type="Gene3D" id="2.30.42.10">
    <property type="match status" value="3"/>
</dbReference>
<sequence length="900" mass="101938">MDTLNTRDKHLIKQQQLAIFQNRAKFLLNDHERSKLLRISKRHHSMNNINRYVKELCDLLDTPAKMDLFKDIRNFIPLRKIEEFDALVPYERMMNSIEGSPITNETIVPRSLPGSFSKRRRNNKADKLYDTLPIRNENRLNSLRQIVTNGPADLVSDNDIRSFNIQLTPDNDILGISIRGGVEKHLGIYVSEVEKDSAAERARLKVGDHILEVNGINFKSITISSAINVLTNHNLLRMVVSRTGRVPAFRKRKVKIVWFDTISNKIIADAGEDRENLSKVLSKVEKRVHLHNPKHHPTSEDNLGFNIRGGSEYGIGIFVSKIDPGGIAELQGLRLGDQILEVNGINTDNLSHRDAVLLLRDQSQLVIRVRSACRFPIYKEVNTEYKWLDENGLLAASRSFIKSIPVQTPNNERSDKIRSASSSQKLASLKSFTPLIKPRDESGTSDEDFSLFTPKSEDEQAFKQSTDSGLYLSKRDYDSDYVDSVSSVCSDGLDTRSSNILPSHQAALDASTNRLPVRKKSLKKKLLNSLKLKKKQDRNSSKFVNNNLTYEDRGTSPINDLLDVASSHGKGSATSPLEIPKLRERRLSVLNDSEIISHPDTSSAKHAVEIDRMKSHSKYYRAHNVQDTSQTAILDERSPTPSVDLTETLTADDFHPTYNELLDALVSQSDDDTEDIFIEDQSVNAIYEDIQDSNRITTVATIENHIPIENGKKCDENNFPNEIFEGLDENEPVTSLRAIRGKRRPKFLNDTFKTENNSIERDLEEHFEKISMDEKNTITKQRLSNMSANSEITLENEIVEVHCPKKFSTNSRIIQIWKIKPTLGISISGGKDSKIQPEVRIQRIYEGGSAEASGELKENMEIVSVDGVNLREKTHIEAVEHFRTSFLNSKTSYLNFEVIL</sequence>